<dbReference type="EMBL" id="BAABJW010000001">
    <property type="protein sequence ID" value="GAA4802251.1"/>
    <property type="molecule type" value="Genomic_DNA"/>
</dbReference>
<name>A0ABP9BZ78_9FLAO</name>
<gene>
    <name evidence="1" type="ORF">GCM10023330_05430</name>
</gene>
<dbReference type="Gene3D" id="3.40.50.150">
    <property type="entry name" value="Vaccinia Virus protein VP39"/>
    <property type="match status" value="1"/>
</dbReference>
<keyword evidence="2" id="KW-1185">Reference proteome</keyword>
<dbReference type="RefSeq" id="WP_345275397.1">
    <property type="nucleotide sequence ID" value="NZ_BAABJW010000001.1"/>
</dbReference>
<dbReference type="Pfam" id="PF13489">
    <property type="entry name" value="Methyltransf_23"/>
    <property type="match status" value="1"/>
</dbReference>
<organism evidence="1 2">
    <name type="scientific">Litoribaculum gwangyangense</name>
    <dbReference type="NCBI Taxonomy" id="1130722"/>
    <lineage>
        <taxon>Bacteria</taxon>
        <taxon>Pseudomonadati</taxon>
        <taxon>Bacteroidota</taxon>
        <taxon>Flavobacteriia</taxon>
        <taxon>Flavobacteriales</taxon>
        <taxon>Flavobacteriaceae</taxon>
        <taxon>Litoribaculum</taxon>
    </lineage>
</organism>
<evidence type="ECO:0000313" key="1">
    <source>
        <dbReference type="EMBL" id="GAA4802251.1"/>
    </source>
</evidence>
<keyword evidence="1" id="KW-0489">Methyltransferase</keyword>
<proteinExistence type="predicted"/>
<sequence>MAKDNPEKIYLTLNDYSVSGEEFQLVENSEFGFLETTPQPASNKLSYYYKSDDYISHTDSKRNFFEKGYHLIRKVSLKRKLNLINKFSNEGKNLLDIGCGTGDFLLTAQQNNWKVLGIEPNEQAKKIANSKTNNAVYNVDQLSKLDEFSFDVITLWHVLEHLPNLEDQLKVFKKLLKPKGTLIIAVPNYNSFDAKHYKNFWAAYDVPRHLWHFNKKSISKLVSKQYMEIHNIKPMWFDSFYVSLLSEKYKTGKMNFLKGFLIGFISNLKAYATKEYSSLIYIVRNT</sequence>
<evidence type="ECO:0000313" key="2">
    <source>
        <dbReference type="Proteomes" id="UP001501433"/>
    </source>
</evidence>
<dbReference type="InterPro" id="IPR029063">
    <property type="entry name" value="SAM-dependent_MTases_sf"/>
</dbReference>
<dbReference type="GO" id="GO:0008168">
    <property type="term" value="F:methyltransferase activity"/>
    <property type="evidence" value="ECO:0007669"/>
    <property type="project" value="UniProtKB-KW"/>
</dbReference>
<reference evidence="2" key="1">
    <citation type="journal article" date="2019" name="Int. J. Syst. Evol. Microbiol.">
        <title>The Global Catalogue of Microorganisms (GCM) 10K type strain sequencing project: providing services to taxonomists for standard genome sequencing and annotation.</title>
        <authorList>
            <consortium name="The Broad Institute Genomics Platform"/>
            <consortium name="The Broad Institute Genome Sequencing Center for Infectious Disease"/>
            <person name="Wu L."/>
            <person name="Ma J."/>
        </authorList>
    </citation>
    <scope>NUCLEOTIDE SEQUENCE [LARGE SCALE GENOMIC DNA]</scope>
    <source>
        <strain evidence="2">JCM 18325</strain>
    </source>
</reference>
<comment type="caution">
    <text evidence="1">The sequence shown here is derived from an EMBL/GenBank/DDBJ whole genome shotgun (WGS) entry which is preliminary data.</text>
</comment>
<dbReference type="CDD" id="cd02440">
    <property type="entry name" value="AdoMet_MTases"/>
    <property type="match status" value="1"/>
</dbReference>
<protein>
    <submittedName>
        <fullName evidence="1">Class I SAM-dependent methyltransferase</fullName>
    </submittedName>
</protein>
<accession>A0ABP9BZ78</accession>
<dbReference type="GO" id="GO:0032259">
    <property type="term" value="P:methylation"/>
    <property type="evidence" value="ECO:0007669"/>
    <property type="project" value="UniProtKB-KW"/>
</dbReference>
<dbReference type="Proteomes" id="UP001501433">
    <property type="component" value="Unassembled WGS sequence"/>
</dbReference>
<dbReference type="SUPFAM" id="SSF53335">
    <property type="entry name" value="S-adenosyl-L-methionine-dependent methyltransferases"/>
    <property type="match status" value="1"/>
</dbReference>
<keyword evidence="1" id="KW-0808">Transferase</keyword>
<dbReference type="PANTHER" id="PTHR43861">
    <property type="entry name" value="TRANS-ACONITATE 2-METHYLTRANSFERASE-RELATED"/>
    <property type="match status" value="1"/>
</dbReference>